<evidence type="ECO:0000256" key="1">
    <source>
        <dbReference type="ARBA" id="ARBA00013194"/>
    </source>
</evidence>
<accession>A0A3B0U0R9</accession>
<dbReference type="EC" id="5.2.1.8" evidence="1"/>
<evidence type="ECO:0000259" key="4">
    <source>
        <dbReference type="PROSITE" id="PS50072"/>
    </source>
</evidence>
<evidence type="ECO:0000256" key="3">
    <source>
        <dbReference type="ARBA" id="ARBA00023235"/>
    </source>
</evidence>
<keyword evidence="3 5" id="KW-0413">Isomerase</keyword>
<dbReference type="Gene3D" id="2.40.100.10">
    <property type="entry name" value="Cyclophilin-like"/>
    <property type="match status" value="2"/>
</dbReference>
<name>A0A3B0U0R9_9ZZZZ</name>
<evidence type="ECO:0000256" key="2">
    <source>
        <dbReference type="ARBA" id="ARBA00023110"/>
    </source>
</evidence>
<sequence length="273" mass="30606">MNWTKAAILLLSLSIGFSCSNAEDSGNKKVLISTNFGDIVVELFNETPKHRDNFIKLANENFYDGQLFHRVMKNFMIQGGDPGSKGAEPGKRLGMGDPGYTIPAEFNPKFFHKKGALSAARQPDQMNPRKRSSGSQFFIVQGEVFTNGQLDTLEMQINYDRKQRLYKEYFNKIQAVLIKLKQEGKLDEFNITVAETRASADSAYQAMKKVTIPEERRKVYSSIGGYPSLDGDYTVFGEVVNGLGVVDKIAAVKVDKYNRPVQDVIIKKVEVVK</sequence>
<dbReference type="EMBL" id="UOEP01000215">
    <property type="protein sequence ID" value="VAW24455.1"/>
    <property type="molecule type" value="Genomic_DNA"/>
</dbReference>
<dbReference type="PANTHER" id="PTHR45625:SF4">
    <property type="entry name" value="PEPTIDYLPROLYL ISOMERASE DOMAIN AND WD REPEAT-CONTAINING PROTEIN 1"/>
    <property type="match status" value="1"/>
</dbReference>
<dbReference type="AlphaFoldDB" id="A0A3B0U0R9"/>
<dbReference type="CDD" id="cd00317">
    <property type="entry name" value="cyclophilin"/>
    <property type="match status" value="1"/>
</dbReference>
<dbReference type="GO" id="GO:0003755">
    <property type="term" value="F:peptidyl-prolyl cis-trans isomerase activity"/>
    <property type="evidence" value="ECO:0007669"/>
    <property type="project" value="UniProtKB-KW"/>
</dbReference>
<reference evidence="5" key="1">
    <citation type="submission" date="2018-06" db="EMBL/GenBank/DDBJ databases">
        <authorList>
            <person name="Zhirakovskaya E."/>
        </authorList>
    </citation>
    <scope>NUCLEOTIDE SEQUENCE</scope>
</reference>
<gene>
    <name evidence="5" type="ORF">MNBD_BACTEROID01-2215</name>
</gene>
<evidence type="ECO:0000313" key="5">
    <source>
        <dbReference type="EMBL" id="VAW24455.1"/>
    </source>
</evidence>
<organism evidence="5">
    <name type="scientific">hydrothermal vent metagenome</name>
    <dbReference type="NCBI Taxonomy" id="652676"/>
    <lineage>
        <taxon>unclassified sequences</taxon>
        <taxon>metagenomes</taxon>
        <taxon>ecological metagenomes</taxon>
    </lineage>
</organism>
<dbReference type="InterPro" id="IPR029000">
    <property type="entry name" value="Cyclophilin-like_dom_sf"/>
</dbReference>
<dbReference type="InterPro" id="IPR002130">
    <property type="entry name" value="Cyclophilin-type_PPIase_dom"/>
</dbReference>
<dbReference type="InterPro" id="IPR044666">
    <property type="entry name" value="Cyclophilin_A-like"/>
</dbReference>
<keyword evidence="2" id="KW-0697">Rotamase</keyword>
<dbReference type="PROSITE" id="PS50072">
    <property type="entry name" value="CSA_PPIASE_2"/>
    <property type="match status" value="1"/>
</dbReference>
<dbReference type="PROSITE" id="PS51257">
    <property type="entry name" value="PROKAR_LIPOPROTEIN"/>
    <property type="match status" value="1"/>
</dbReference>
<proteinExistence type="predicted"/>
<dbReference type="Pfam" id="PF00160">
    <property type="entry name" value="Pro_isomerase"/>
    <property type="match status" value="1"/>
</dbReference>
<dbReference type="PANTHER" id="PTHR45625">
    <property type="entry name" value="PEPTIDYL-PROLYL CIS-TRANS ISOMERASE-RELATED"/>
    <property type="match status" value="1"/>
</dbReference>
<feature type="domain" description="PPIase cyclophilin-type" evidence="4">
    <location>
        <begin position="33"/>
        <end position="271"/>
    </location>
</feature>
<protein>
    <recommendedName>
        <fullName evidence="1">peptidylprolyl isomerase</fullName>
        <ecNumber evidence="1">5.2.1.8</ecNumber>
    </recommendedName>
</protein>
<dbReference type="SUPFAM" id="SSF50891">
    <property type="entry name" value="Cyclophilin-like"/>
    <property type="match status" value="2"/>
</dbReference>